<reference evidence="2" key="1">
    <citation type="submission" date="2020-02" db="EMBL/GenBank/DDBJ databases">
        <authorList>
            <person name="Meier V. D."/>
        </authorList>
    </citation>
    <scope>NUCLEOTIDE SEQUENCE</scope>
    <source>
        <strain evidence="2">AVDCRST_MAG69</strain>
    </source>
</reference>
<feature type="non-terminal residue" evidence="2">
    <location>
        <position position="135"/>
    </location>
</feature>
<name>A0A6J4RXH8_9ACTN</name>
<dbReference type="AlphaFoldDB" id="A0A6J4RXH8"/>
<protein>
    <submittedName>
        <fullName evidence="2">Uncharacterized protein</fullName>
    </submittedName>
</protein>
<feature type="non-terminal residue" evidence="2">
    <location>
        <position position="1"/>
    </location>
</feature>
<organism evidence="2">
    <name type="scientific">uncultured Solirubrobacteraceae bacterium</name>
    <dbReference type="NCBI Taxonomy" id="1162706"/>
    <lineage>
        <taxon>Bacteria</taxon>
        <taxon>Bacillati</taxon>
        <taxon>Actinomycetota</taxon>
        <taxon>Thermoleophilia</taxon>
        <taxon>Solirubrobacterales</taxon>
        <taxon>Solirubrobacteraceae</taxon>
        <taxon>environmental samples</taxon>
    </lineage>
</organism>
<dbReference type="EMBL" id="CADCVP010000091">
    <property type="protein sequence ID" value="CAA9479544.1"/>
    <property type="molecule type" value="Genomic_DNA"/>
</dbReference>
<sequence>EGIAAHTRAHRRNPVAQRGRHRSRRCRGPRGLTGHQRVEARVLGLGPGRGHRRGRCRPGGDRGAPRGGRRRCRGPRGRERAGPRAPGCAGHLRGRSHRHRPAPRRRPRLPRGRRSRGRGGADRGARLLARSRSGL</sequence>
<feature type="compositionally biased region" description="Basic residues" evidence="1">
    <location>
        <begin position="92"/>
        <end position="117"/>
    </location>
</feature>
<evidence type="ECO:0000313" key="2">
    <source>
        <dbReference type="EMBL" id="CAA9479544.1"/>
    </source>
</evidence>
<accession>A0A6J4RXH8</accession>
<feature type="compositionally biased region" description="Low complexity" evidence="1">
    <location>
        <begin position="126"/>
        <end position="135"/>
    </location>
</feature>
<evidence type="ECO:0000256" key="1">
    <source>
        <dbReference type="SAM" id="MobiDB-lite"/>
    </source>
</evidence>
<feature type="compositionally biased region" description="Basic residues" evidence="1">
    <location>
        <begin position="7"/>
        <end position="28"/>
    </location>
</feature>
<proteinExistence type="predicted"/>
<feature type="region of interest" description="Disordered" evidence="1">
    <location>
        <begin position="1"/>
        <end position="135"/>
    </location>
</feature>
<gene>
    <name evidence="2" type="ORF">AVDCRST_MAG69-701</name>
</gene>